<keyword evidence="3 8" id="KW-0597">Phosphoprotein</keyword>
<dbReference type="AlphaFoldDB" id="A0A372LQT8"/>
<gene>
    <name evidence="11" type="ORF">D0469_06475</name>
</gene>
<dbReference type="InterPro" id="IPR011006">
    <property type="entry name" value="CheY-like_superfamily"/>
</dbReference>
<dbReference type="InterPro" id="IPR051552">
    <property type="entry name" value="HptR"/>
</dbReference>
<accession>A0A372LQT8</accession>
<evidence type="ECO:0000256" key="3">
    <source>
        <dbReference type="ARBA" id="ARBA00022553"/>
    </source>
</evidence>
<dbReference type="CDD" id="cd17536">
    <property type="entry name" value="REC_YesN-like"/>
    <property type="match status" value="1"/>
</dbReference>
<feature type="modified residue" description="4-aspartylphosphate" evidence="8">
    <location>
        <position position="55"/>
    </location>
</feature>
<dbReference type="Proteomes" id="UP000264541">
    <property type="component" value="Unassembled WGS sequence"/>
</dbReference>
<comment type="caution">
    <text evidence="11">The sequence shown here is derived from an EMBL/GenBank/DDBJ whole genome shotgun (WGS) entry which is preliminary data.</text>
</comment>
<keyword evidence="5" id="KW-0805">Transcription regulation</keyword>
<dbReference type="Gene3D" id="3.40.50.2300">
    <property type="match status" value="1"/>
</dbReference>
<dbReference type="GO" id="GO:0000160">
    <property type="term" value="P:phosphorelay signal transduction system"/>
    <property type="evidence" value="ECO:0007669"/>
    <property type="project" value="UniProtKB-KW"/>
</dbReference>
<dbReference type="PROSITE" id="PS50110">
    <property type="entry name" value="RESPONSE_REGULATORY"/>
    <property type="match status" value="1"/>
</dbReference>
<evidence type="ECO:0000256" key="5">
    <source>
        <dbReference type="ARBA" id="ARBA00023015"/>
    </source>
</evidence>
<comment type="subcellular location">
    <subcellularLocation>
        <location evidence="1">Cytoplasm</location>
    </subcellularLocation>
</comment>
<dbReference type="OrthoDB" id="342399at2"/>
<evidence type="ECO:0000256" key="8">
    <source>
        <dbReference type="PROSITE-ProRule" id="PRU00169"/>
    </source>
</evidence>
<dbReference type="PANTHER" id="PTHR42713:SF3">
    <property type="entry name" value="TRANSCRIPTIONAL REGULATORY PROTEIN HPTR"/>
    <property type="match status" value="1"/>
</dbReference>
<dbReference type="Pfam" id="PF00072">
    <property type="entry name" value="Response_reg"/>
    <property type="match status" value="1"/>
</dbReference>
<organism evidence="11 12">
    <name type="scientific">Peribacillus saganii</name>
    <dbReference type="NCBI Taxonomy" id="2303992"/>
    <lineage>
        <taxon>Bacteria</taxon>
        <taxon>Bacillati</taxon>
        <taxon>Bacillota</taxon>
        <taxon>Bacilli</taxon>
        <taxon>Bacillales</taxon>
        <taxon>Bacillaceae</taxon>
        <taxon>Peribacillus</taxon>
    </lineage>
</organism>
<evidence type="ECO:0000259" key="9">
    <source>
        <dbReference type="PROSITE" id="PS01124"/>
    </source>
</evidence>
<dbReference type="SMART" id="SM00342">
    <property type="entry name" value="HTH_ARAC"/>
    <property type="match status" value="1"/>
</dbReference>
<evidence type="ECO:0000313" key="12">
    <source>
        <dbReference type="Proteomes" id="UP000264541"/>
    </source>
</evidence>
<dbReference type="GO" id="GO:0005737">
    <property type="term" value="C:cytoplasm"/>
    <property type="evidence" value="ECO:0007669"/>
    <property type="project" value="UniProtKB-SubCell"/>
</dbReference>
<keyword evidence="12" id="KW-1185">Reference proteome</keyword>
<dbReference type="SUPFAM" id="SSF46689">
    <property type="entry name" value="Homeodomain-like"/>
    <property type="match status" value="1"/>
</dbReference>
<dbReference type="Pfam" id="PF12833">
    <property type="entry name" value="HTH_18"/>
    <property type="match status" value="1"/>
</dbReference>
<evidence type="ECO:0000313" key="11">
    <source>
        <dbReference type="EMBL" id="RFU70568.1"/>
    </source>
</evidence>
<dbReference type="GO" id="GO:0003700">
    <property type="term" value="F:DNA-binding transcription factor activity"/>
    <property type="evidence" value="ECO:0007669"/>
    <property type="project" value="InterPro"/>
</dbReference>
<dbReference type="InterPro" id="IPR009057">
    <property type="entry name" value="Homeodomain-like_sf"/>
</dbReference>
<evidence type="ECO:0000259" key="10">
    <source>
        <dbReference type="PROSITE" id="PS50110"/>
    </source>
</evidence>
<dbReference type="InterPro" id="IPR020449">
    <property type="entry name" value="Tscrpt_reg_AraC-type_HTH"/>
</dbReference>
<dbReference type="InterPro" id="IPR018062">
    <property type="entry name" value="HTH_AraC-typ_CS"/>
</dbReference>
<evidence type="ECO:0000256" key="6">
    <source>
        <dbReference type="ARBA" id="ARBA00023125"/>
    </source>
</evidence>
<keyword evidence="4" id="KW-0902">Two-component regulatory system</keyword>
<dbReference type="SUPFAM" id="SSF52172">
    <property type="entry name" value="CheY-like"/>
    <property type="match status" value="1"/>
</dbReference>
<evidence type="ECO:0000256" key="1">
    <source>
        <dbReference type="ARBA" id="ARBA00004496"/>
    </source>
</evidence>
<dbReference type="PRINTS" id="PR00032">
    <property type="entry name" value="HTHARAC"/>
</dbReference>
<evidence type="ECO:0000256" key="7">
    <source>
        <dbReference type="ARBA" id="ARBA00023163"/>
    </source>
</evidence>
<feature type="domain" description="HTH araC/xylS-type" evidence="9">
    <location>
        <begin position="368"/>
        <end position="467"/>
    </location>
</feature>
<dbReference type="GO" id="GO:0043565">
    <property type="term" value="F:sequence-specific DNA binding"/>
    <property type="evidence" value="ECO:0007669"/>
    <property type="project" value="InterPro"/>
</dbReference>
<dbReference type="InterPro" id="IPR001789">
    <property type="entry name" value="Sig_transdc_resp-reg_receiver"/>
</dbReference>
<evidence type="ECO:0000256" key="4">
    <source>
        <dbReference type="ARBA" id="ARBA00023012"/>
    </source>
</evidence>
<keyword evidence="6" id="KW-0238">DNA-binding</keyword>
<dbReference type="PROSITE" id="PS00041">
    <property type="entry name" value="HTH_ARAC_FAMILY_1"/>
    <property type="match status" value="1"/>
</dbReference>
<proteinExistence type="predicted"/>
<dbReference type="SMART" id="SM00448">
    <property type="entry name" value="REC"/>
    <property type="match status" value="1"/>
</dbReference>
<keyword evidence="2" id="KW-0963">Cytoplasm</keyword>
<sequence>MYKLMIVEDEPWIAKGLENILPWEELDIEIVGIAGNGLEALQALDSCQPDIILTDIMMPVMNGMEFIHKLPEVIEQMPKVIIITGYNEFTYAQQAIRHGIADYLLKPIDPADLERIICTLLEELENERVGLRKFHKILIENTLYENLLMEENRNPDIQLPFSKFIVLFTVNPIPAETLSSQEYVRDWYALSYLNNHIYVLGFQTESFADLFLKHEFSQLETKSMIGMSWKYDSASFHFYDAYKEAEYNFQKRYQEFSLHQDDIQPILLHKEQEKQWIQLLQEGNVKTVYDKMKQLLQGYTTFEQKWGLVFQYYLFLSKFAANTSGNTLYMLKKARNDKELNSVLETIISPLLEMISADWQGTVSDLTRKAVAIIEQDYTNSFLSLQDVAKRLGITAAYLSVIFKNEIGINYIHFVTLKRLEAAKKALLETQKTIHDISSICGFNDVKYFIKVFKKEVGVTPNKYREIYSFIK</sequence>
<dbReference type="EMBL" id="QVTE01000015">
    <property type="protein sequence ID" value="RFU70568.1"/>
    <property type="molecule type" value="Genomic_DNA"/>
</dbReference>
<protein>
    <submittedName>
        <fullName evidence="11">Response regulator</fullName>
    </submittedName>
</protein>
<dbReference type="PROSITE" id="PS01124">
    <property type="entry name" value="HTH_ARAC_FAMILY_2"/>
    <property type="match status" value="1"/>
</dbReference>
<evidence type="ECO:0000256" key="2">
    <source>
        <dbReference type="ARBA" id="ARBA00022490"/>
    </source>
</evidence>
<dbReference type="InterPro" id="IPR018060">
    <property type="entry name" value="HTH_AraC"/>
</dbReference>
<keyword evidence="7" id="KW-0804">Transcription</keyword>
<name>A0A372LQT8_9BACI</name>
<reference evidence="11 12" key="1">
    <citation type="submission" date="2018-08" db="EMBL/GenBank/DDBJ databases">
        <title>Bacillus chawlae sp. nov., Bacillus glennii sp. nov., and Bacillus saganii sp. nov. Isolated from the Vehicle Assembly Building at Kennedy Space Center where the Viking Spacecraft were Assembled.</title>
        <authorList>
            <person name="Seuylemezian A."/>
            <person name="Vaishampayan P."/>
        </authorList>
    </citation>
    <scope>NUCLEOTIDE SEQUENCE [LARGE SCALE GENOMIC DNA]</scope>
    <source>
        <strain evidence="11 12">V47-23a</strain>
    </source>
</reference>
<dbReference type="PANTHER" id="PTHR42713">
    <property type="entry name" value="HISTIDINE KINASE-RELATED"/>
    <property type="match status" value="1"/>
</dbReference>
<feature type="domain" description="Response regulatory" evidence="10">
    <location>
        <begin position="3"/>
        <end position="121"/>
    </location>
</feature>
<dbReference type="RefSeq" id="WP_117325821.1">
    <property type="nucleotide sequence ID" value="NZ_QVTE01000015.1"/>
</dbReference>
<dbReference type="Gene3D" id="1.10.10.60">
    <property type="entry name" value="Homeodomain-like"/>
    <property type="match status" value="2"/>
</dbReference>